<reference evidence="1 2" key="1">
    <citation type="submission" date="2015-10" db="EMBL/GenBank/DDBJ databases">
        <title>Genome analyses suggest a sexual origin of heterokaryosis in a supposedly ancient asexual fungus.</title>
        <authorList>
            <person name="Ropars J."/>
            <person name="Sedzielewska K."/>
            <person name="Noel J."/>
            <person name="Charron P."/>
            <person name="Farinelli L."/>
            <person name="Marton T."/>
            <person name="Kruger M."/>
            <person name="Pelin A."/>
            <person name="Brachmann A."/>
            <person name="Corradi N."/>
        </authorList>
    </citation>
    <scope>NUCLEOTIDE SEQUENCE [LARGE SCALE GENOMIC DNA]</scope>
    <source>
        <strain evidence="1 2">A4</strain>
    </source>
</reference>
<feature type="non-terminal residue" evidence="1">
    <location>
        <position position="1"/>
    </location>
</feature>
<evidence type="ECO:0000313" key="2">
    <source>
        <dbReference type="Proteomes" id="UP000234323"/>
    </source>
</evidence>
<keyword evidence="2" id="KW-1185">Reference proteome</keyword>
<gene>
    <name evidence="1" type="ORF">RhiirA4_489268</name>
</gene>
<sequence length="77" mass="9231">FQTNFEGSQLSGRFLDRISKETERQVPDSHIEGKESLLDFHFEGINWSLWNVISWDLWNGIGWDLWNGIGWDFWAEW</sequence>
<name>A0A2I1HUM1_9GLOM</name>
<dbReference type="EMBL" id="LLXI01007420">
    <property type="protein sequence ID" value="PKY62585.1"/>
    <property type="molecule type" value="Genomic_DNA"/>
</dbReference>
<dbReference type="Proteomes" id="UP000234323">
    <property type="component" value="Unassembled WGS sequence"/>
</dbReference>
<dbReference type="AlphaFoldDB" id="A0A2I1HUM1"/>
<organism evidence="1 2">
    <name type="scientific">Rhizophagus irregularis</name>
    <dbReference type="NCBI Taxonomy" id="588596"/>
    <lineage>
        <taxon>Eukaryota</taxon>
        <taxon>Fungi</taxon>
        <taxon>Fungi incertae sedis</taxon>
        <taxon>Mucoromycota</taxon>
        <taxon>Glomeromycotina</taxon>
        <taxon>Glomeromycetes</taxon>
        <taxon>Glomerales</taxon>
        <taxon>Glomeraceae</taxon>
        <taxon>Rhizophagus</taxon>
    </lineage>
</organism>
<protein>
    <submittedName>
        <fullName evidence="1">Uncharacterized protein</fullName>
    </submittedName>
</protein>
<accession>A0A2I1HUM1</accession>
<comment type="caution">
    <text evidence="1">The sequence shown here is derived from an EMBL/GenBank/DDBJ whole genome shotgun (WGS) entry which is preliminary data.</text>
</comment>
<evidence type="ECO:0000313" key="1">
    <source>
        <dbReference type="EMBL" id="PKY62585.1"/>
    </source>
</evidence>
<proteinExistence type="predicted"/>